<sequence length="279" mass="29886">MLHTCNPMLLTFIFIFFITSSLFRTLAEIDVHAVPIVTHTCQNLCGTIPLRYPIGSGFGCGHPDFAKYIKCSSGILQFSTSTGLYVITSIDYSTNILTITDPLMSNCTSMQNSGSFGLDSAAPFKITKDDIFVLLGCSTTSPLFDPNEDFCGTGSASQLCRGLYSCKGVMGIGLEPNAPVSTCCVYEPPVIFGSGYELDLPKLQCSSYTCINGFGEDKGDPNKWKYGITIQFNGSYGQTDACKGCEASAGTCGFTGLDERFACVCRNGVNTTVNCYGQG</sequence>
<protein>
    <submittedName>
        <fullName evidence="5">Wall-associated receptor kinase galacturonan-binding domain</fullName>
    </submittedName>
</protein>
<dbReference type="OMA" id="YVRCVNQ"/>
<organism evidence="5 6">
    <name type="scientific">Macleaya cordata</name>
    <name type="common">Five-seeded plume-poppy</name>
    <name type="synonym">Bocconia cordata</name>
    <dbReference type="NCBI Taxonomy" id="56857"/>
    <lineage>
        <taxon>Eukaryota</taxon>
        <taxon>Viridiplantae</taxon>
        <taxon>Streptophyta</taxon>
        <taxon>Embryophyta</taxon>
        <taxon>Tracheophyta</taxon>
        <taxon>Spermatophyta</taxon>
        <taxon>Magnoliopsida</taxon>
        <taxon>Ranunculales</taxon>
        <taxon>Papaveraceae</taxon>
        <taxon>Papaveroideae</taxon>
        <taxon>Macleaya</taxon>
    </lineage>
</organism>
<keyword evidence="2 3" id="KW-0732">Signal</keyword>
<evidence type="ECO:0000256" key="2">
    <source>
        <dbReference type="ARBA" id="ARBA00022729"/>
    </source>
</evidence>
<keyword evidence="5" id="KW-0418">Kinase</keyword>
<dbReference type="Proteomes" id="UP000195402">
    <property type="component" value="Unassembled WGS sequence"/>
</dbReference>
<dbReference type="PANTHER" id="PTHR33355:SF13">
    <property type="entry name" value="WALL-ASSOCIATED RECEPTOR KINASE 3-LIKE"/>
    <property type="match status" value="1"/>
</dbReference>
<name>A0A200PVB1_MACCD</name>
<dbReference type="STRING" id="56857.A0A200PVB1"/>
<keyword evidence="6" id="KW-1185">Reference proteome</keyword>
<dbReference type="OrthoDB" id="1933476at2759"/>
<dbReference type="PANTHER" id="PTHR33355">
    <property type="entry name" value="WALL-ASSOCIATED RECEPTOR KINASE CARBOXY-TERMINAL PROTEIN-RELATED"/>
    <property type="match status" value="1"/>
</dbReference>
<evidence type="ECO:0000256" key="1">
    <source>
        <dbReference type="ARBA" id="ARBA00004167"/>
    </source>
</evidence>
<reference evidence="5 6" key="1">
    <citation type="journal article" date="2017" name="Mol. Plant">
        <title>The Genome of Medicinal Plant Macleaya cordata Provides New Insights into Benzylisoquinoline Alkaloids Metabolism.</title>
        <authorList>
            <person name="Liu X."/>
            <person name="Liu Y."/>
            <person name="Huang P."/>
            <person name="Ma Y."/>
            <person name="Qing Z."/>
            <person name="Tang Q."/>
            <person name="Cao H."/>
            <person name="Cheng P."/>
            <person name="Zheng Y."/>
            <person name="Yuan Z."/>
            <person name="Zhou Y."/>
            <person name="Liu J."/>
            <person name="Tang Z."/>
            <person name="Zhuo Y."/>
            <person name="Zhang Y."/>
            <person name="Yu L."/>
            <person name="Huang J."/>
            <person name="Yang P."/>
            <person name="Peng Q."/>
            <person name="Zhang J."/>
            <person name="Jiang W."/>
            <person name="Zhang Z."/>
            <person name="Lin K."/>
            <person name="Ro D.K."/>
            <person name="Chen X."/>
            <person name="Xiong X."/>
            <person name="Shang Y."/>
            <person name="Huang S."/>
            <person name="Zeng J."/>
        </authorList>
    </citation>
    <scope>NUCLEOTIDE SEQUENCE [LARGE SCALE GENOMIC DNA]</scope>
    <source>
        <strain evidence="6">cv. BLH2017</strain>
        <tissue evidence="5">Root</tissue>
    </source>
</reference>
<dbReference type="InParanoid" id="A0A200PVB1"/>
<keyword evidence="5" id="KW-0808">Transferase</keyword>
<comment type="subcellular location">
    <subcellularLocation>
        <location evidence="1">Membrane</location>
        <topology evidence="1">Single-pass membrane protein</topology>
    </subcellularLocation>
</comment>
<keyword evidence="5" id="KW-0675">Receptor</keyword>
<feature type="signal peptide" evidence="3">
    <location>
        <begin position="1"/>
        <end position="27"/>
    </location>
</feature>
<feature type="domain" description="Wall-associated receptor kinase galacturonan-binding" evidence="4">
    <location>
        <begin position="41"/>
        <end position="101"/>
    </location>
</feature>
<dbReference type="GO" id="GO:0016020">
    <property type="term" value="C:membrane"/>
    <property type="evidence" value="ECO:0007669"/>
    <property type="project" value="UniProtKB-SubCell"/>
</dbReference>
<dbReference type="InterPro" id="IPR025287">
    <property type="entry name" value="WAK_GUB"/>
</dbReference>
<evidence type="ECO:0000259" key="4">
    <source>
        <dbReference type="Pfam" id="PF13947"/>
    </source>
</evidence>
<dbReference type="GO" id="GO:0030247">
    <property type="term" value="F:polysaccharide binding"/>
    <property type="evidence" value="ECO:0007669"/>
    <property type="project" value="InterPro"/>
</dbReference>
<evidence type="ECO:0000313" key="5">
    <source>
        <dbReference type="EMBL" id="OVA02148.1"/>
    </source>
</evidence>
<evidence type="ECO:0000313" key="6">
    <source>
        <dbReference type="Proteomes" id="UP000195402"/>
    </source>
</evidence>
<gene>
    <name evidence="5" type="ORF">BVC80_8787g14</name>
</gene>
<feature type="chain" id="PRO_5012984569" evidence="3">
    <location>
        <begin position="28"/>
        <end position="279"/>
    </location>
</feature>
<dbReference type="Pfam" id="PF13947">
    <property type="entry name" value="GUB_WAK_bind"/>
    <property type="match status" value="1"/>
</dbReference>
<accession>A0A200PVB1</accession>
<comment type="caution">
    <text evidence="5">The sequence shown here is derived from an EMBL/GenBank/DDBJ whole genome shotgun (WGS) entry which is preliminary data.</text>
</comment>
<dbReference type="EMBL" id="MVGT01003963">
    <property type="protein sequence ID" value="OVA02148.1"/>
    <property type="molecule type" value="Genomic_DNA"/>
</dbReference>
<dbReference type="GO" id="GO:0016301">
    <property type="term" value="F:kinase activity"/>
    <property type="evidence" value="ECO:0007669"/>
    <property type="project" value="UniProtKB-KW"/>
</dbReference>
<dbReference type="AlphaFoldDB" id="A0A200PVB1"/>
<evidence type="ECO:0000256" key="3">
    <source>
        <dbReference type="SAM" id="SignalP"/>
    </source>
</evidence>
<proteinExistence type="predicted"/>